<accession>A0A191ZHI7</accession>
<protein>
    <submittedName>
        <fullName evidence="1">Uncharacterized protein</fullName>
    </submittedName>
</protein>
<keyword evidence="2" id="KW-1185">Reference proteome</keyword>
<dbReference type="AlphaFoldDB" id="A0A191ZHI7"/>
<dbReference type="RefSeq" id="WP_066099923.1">
    <property type="nucleotide sequence ID" value="NZ_CP016027.1"/>
</dbReference>
<dbReference type="EMBL" id="CP016027">
    <property type="protein sequence ID" value="ANJ67313.1"/>
    <property type="molecule type" value="Genomic_DNA"/>
</dbReference>
<dbReference type="OrthoDB" id="7066766at2"/>
<evidence type="ECO:0000313" key="2">
    <source>
        <dbReference type="Proteomes" id="UP000078596"/>
    </source>
</evidence>
<evidence type="ECO:0000313" key="1">
    <source>
        <dbReference type="EMBL" id="ANJ67313.1"/>
    </source>
</evidence>
<dbReference type="KEGG" id="haz:A9404_07880"/>
<dbReference type="STRING" id="1860122.A9404_07880"/>
<gene>
    <name evidence="1" type="ORF">A9404_07880</name>
</gene>
<name>A0A191ZHI7_9GAMM</name>
<proteinExistence type="predicted"/>
<dbReference type="Proteomes" id="UP000078596">
    <property type="component" value="Chromosome"/>
</dbReference>
<organism evidence="1 2">
    <name type="scientific">Halothiobacillus diazotrophicus</name>
    <dbReference type="NCBI Taxonomy" id="1860122"/>
    <lineage>
        <taxon>Bacteria</taxon>
        <taxon>Pseudomonadati</taxon>
        <taxon>Pseudomonadota</taxon>
        <taxon>Gammaproteobacteria</taxon>
        <taxon>Chromatiales</taxon>
        <taxon>Halothiobacillaceae</taxon>
        <taxon>Halothiobacillus</taxon>
    </lineage>
</organism>
<sequence length="190" mass="20253">MQDMTAMNLKALQVLVEPTSRDVFTHQIAMPIINAILDGTPVGIERKAAATAMAKGEETLKQVDKGATVVGKGIPGIDKPFRAANSAYPPSASLVDQMNSMKLCAGTDCSEIAEKLFNAAGGNGKILRVTGKGGGDINLLEHGRVDGPFKYHEVFTDGRYVYDPRLSGSPVPKGDWEQMIRGLNPGAKIK</sequence>
<reference evidence="1 2" key="1">
    <citation type="submission" date="2016-06" db="EMBL/GenBank/DDBJ databases">
        <title>Insight into the functional genes involving in sulfur oxidation in Pearl River water.</title>
        <authorList>
            <person name="Luo J."/>
            <person name="Tan X."/>
            <person name="Lin W."/>
        </authorList>
    </citation>
    <scope>NUCLEOTIDE SEQUENCE [LARGE SCALE GENOMIC DNA]</scope>
    <source>
        <strain evidence="1 2">LS2</strain>
    </source>
</reference>